<proteinExistence type="predicted"/>
<evidence type="ECO:0000313" key="4">
    <source>
        <dbReference type="Proteomes" id="UP000182367"/>
    </source>
</evidence>
<organism evidence="1 3">
    <name type="scientific">Flavobacterium glycines</name>
    <dbReference type="NCBI Taxonomy" id="551990"/>
    <lineage>
        <taxon>Bacteria</taxon>
        <taxon>Pseudomonadati</taxon>
        <taxon>Bacteroidota</taxon>
        <taxon>Flavobacteriia</taxon>
        <taxon>Flavobacteriales</taxon>
        <taxon>Flavobacteriaceae</taxon>
        <taxon>Flavobacterium</taxon>
    </lineage>
</organism>
<dbReference type="EMBL" id="LVEO01000009">
    <property type="protein sequence ID" value="OCB72884.1"/>
    <property type="molecule type" value="Genomic_DNA"/>
</dbReference>
<dbReference type="Proteomes" id="UP000182367">
    <property type="component" value="Unassembled WGS sequence"/>
</dbReference>
<name>A0A1B9DT96_9FLAO</name>
<accession>A0A1B9DT96</accession>
<dbReference type="Pfam" id="PF17170">
    <property type="entry name" value="DUF5128"/>
    <property type="match status" value="1"/>
</dbReference>
<dbReference type="SUPFAM" id="SSF63825">
    <property type="entry name" value="YWTD domain"/>
    <property type="match status" value="1"/>
</dbReference>
<comment type="caution">
    <text evidence="1">The sequence shown here is derived from an EMBL/GenBank/DDBJ whole genome shotgun (WGS) entry which is preliminary data.</text>
</comment>
<dbReference type="InterPro" id="IPR011042">
    <property type="entry name" value="6-blade_b-propeller_TolB-like"/>
</dbReference>
<dbReference type="EMBL" id="FNEO01000009">
    <property type="protein sequence ID" value="SDJ97277.1"/>
    <property type="molecule type" value="Genomic_DNA"/>
</dbReference>
<protein>
    <submittedName>
        <fullName evidence="2">6-bladed beta-propeller protein</fullName>
    </submittedName>
</protein>
<evidence type="ECO:0000313" key="1">
    <source>
        <dbReference type="EMBL" id="OCB72884.1"/>
    </source>
</evidence>
<evidence type="ECO:0000313" key="3">
    <source>
        <dbReference type="Proteomes" id="UP000093226"/>
    </source>
</evidence>
<keyword evidence="4" id="KW-1185">Reference proteome</keyword>
<dbReference type="Proteomes" id="UP000093226">
    <property type="component" value="Unassembled WGS sequence"/>
</dbReference>
<dbReference type="Gene3D" id="2.120.10.30">
    <property type="entry name" value="TolB, C-terminal domain"/>
    <property type="match status" value="1"/>
</dbReference>
<gene>
    <name evidence="1" type="ORF">FBGL_04495</name>
    <name evidence="2" type="ORF">SAMN05192550_3110</name>
</gene>
<evidence type="ECO:0000313" key="2">
    <source>
        <dbReference type="EMBL" id="SDJ97277.1"/>
    </source>
</evidence>
<reference evidence="2 4" key="3">
    <citation type="submission" date="2016-10" db="EMBL/GenBank/DDBJ databases">
        <authorList>
            <person name="Varghese N."/>
            <person name="Submissions S."/>
        </authorList>
    </citation>
    <scope>NUCLEOTIDE SEQUENCE [LARGE SCALE GENOMIC DNA]</scope>
    <source>
        <strain evidence="2 4">Gm-149</strain>
    </source>
</reference>
<dbReference type="AlphaFoldDB" id="A0A1B9DT96"/>
<reference evidence="3" key="1">
    <citation type="submission" date="2016-03" db="EMBL/GenBank/DDBJ databases">
        <title>Draft genome sequence of Paenibacillus glacialis DSM 22343.</title>
        <authorList>
            <person name="Shin S.-K."/>
            <person name="Yi H."/>
        </authorList>
    </citation>
    <scope>NUCLEOTIDE SEQUENCE [LARGE SCALE GENOMIC DNA]</scope>
    <source>
        <strain evidence="3">NBRC 105008</strain>
    </source>
</reference>
<dbReference type="STRING" id="551990.SAMN05192550_3110"/>
<sequence>MRKLIFTVLILFIFINFSCNTRKNENNMPTIHINKKNVQITGNLDSTIESIKFVPLETNDSSLIQEISKMINIGDSILICDYKLGKILLFSQDGNFISMFKNVGKGPGEYIKIKDITFDEIRKEVVLLDIGSRQILRYDLKGRHISSDQVNIANAGVNFEWFNNSFVFFRHNQTFPEHSNHNIIITDQNQQYIKSGAIIPEQISNLSLWGNKNMSKSDSLLYVYPCFNDTIFSINKNLTIKPSILIDIDERLDVKKSKLWDRKMDDIVKFHQELEKTDYIFQTSDFFSLSTNFIFRYFTKKGYSLVVFSINDDSTKIFNNPCFTNDNFSFDPIGKQKNKIIVAMNPSDKINKYLEQPIALDSNPVLCFIELKK</sequence>
<dbReference type="OrthoDB" id="1523864at2"/>
<reference evidence="1" key="2">
    <citation type="submission" date="2016-03" db="EMBL/GenBank/DDBJ databases">
        <authorList>
            <person name="Ploux O."/>
        </authorList>
    </citation>
    <scope>NUCLEOTIDE SEQUENCE</scope>
    <source>
        <strain evidence="1">NBRC 105008</strain>
    </source>
</reference>
<dbReference type="RefSeq" id="WP_066325749.1">
    <property type="nucleotide sequence ID" value="NZ_BJVF01000009.1"/>
</dbReference>